<evidence type="ECO:0000256" key="5">
    <source>
        <dbReference type="HAMAP-Rule" id="MF_00299"/>
    </source>
</evidence>
<dbReference type="HAMAP" id="MF_00299">
    <property type="entry name" value="KptA"/>
    <property type="match status" value="1"/>
</dbReference>
<accession>A0A9X4RJB1</accession>
<keyword evidence="2 5" id="KW-0808">Transferase</keyword>
<reference evidence="6" key="1">
    <citation type="submission" date="2019-05" db="EMBL/GenBank/DDBJ databases">
        <title>Whole genome sequencing of Pseudanabaena catenata USMAC16.</title>
        <authorList>
            <person name="Khan Z."/>
            <person name="Omar W.M."/>
            <person name="Convey P."/>
            <person name="Merican F."/>
            <person name="Najimudin N."/>
        </authorList>
    </citation>
    <scope>NUCLEOTIDE SEQUENCE</scope>
    <source>
        <strain evidence="6">USMAC16</strain>
    </source>
</reference>
<comment type="function">
    <text evidence="4 5">Removes the 2'-phosphate from RNA via an intermediate in which the phosphate is ADP-ribosylated by NAD followed by a presumed transesterification to release the RNA and generate ADP-ribose 1''-2''-cyclic phosphate (APPR&gt;P). May function as an ADP-ribosylase.</text>
</comment>
<dbReference type="InterPro" id="IPR042081">
    <property type="entry name" value="RNA_2'-PTrans_C"/>
</dbReference>
<dbReference type="PANTHER" id="PTHR12684">
    <property type="entry name" value="PUTATIVE PHOSPHOTRANSFERASE"/>
    <property type="match status" value="1"/>
</dbReference>
<proteinExistence type="inferred from homology"/>
<dbReference type="RefSeq" id="WP_009629118.1">
    <property type="nucleotide sequence ID" value="NZ_VBTY01000246.1"/>
</dbReference>
<keyword evidence="7" id="KW-1185">Reference proteome</keyword>
<dbReference type="PANTHER" id="PTHR12684:SF2">
    <property type="entry name" value="TRNA 2'-PHOSPHOTRANSFERASE 1"/>
    <property type="match status" value="1"/>
</dbReference>
<dbReference type="Gene3D" id="3.20.170.30">
    <property type="match status" value="1"/>
</dbReference>
<keyword evidence="3 5" id="KW-0520">NAD</keyword>
<dbReference type="GO" id="GO:0006388">
    <property type="term" value="P:tRNA splicing, via endonucleolytic cleavage and ligation"/>
    <property type="evidence" value="ECO:0007669"/>
    <property type="project" value="UniProtKB-UniRule"/>
</dbReference>
<dbReference type="GO" id="GO:0000215">
    <property type="term" value="F:tRNA 2'-phosphotransferase activity"/>
    <property type="evidence" value="ECO:0007669"/>
    <property type="project" value="TreeGrafter"/>
</dbReference>
<protein>
    <recommendedName>
        <fullName evidence="5">Probable RNA 2'-phosphotransferase</fullName>
        <ecNumber evidence="5">2.7.1.-</ecNumber>
    </recommendedName>
</protein>
<dbReference type="EMBL" id="VBTY01000246">
    <property type="protein sequence ID" value="MDG3496918.1"/>
    <property type="molecule type" value="Genomic_DNA"/>
</dbReference>
<evidence type="ECO:0000256" key="2">
    <source>
        <dbReference type="ARBA" id="ARBA00022679"/>
    </source>
</evidence>
<dbReference type="Gene3D" id="1.10.10.970">
    <property type="entry name" value="RNA 2'-phosphotransferase, Tpt1/KptA family, N-terminal domain"/>
    <property type="match status" value="1"/>
</dbReference>
<dbReference type="Pfam" id="PF01885">
    <property type="entry name" value="PTS_2-RNA"/>
    <property type="match status" value="1"/>
</dbReference>
<dbReference type="SUPFAM" id="SSF56399">
    <property type="entry name" value="ADP-ribosylation"/>
    <property type="match status" value="1"/>
</dbReference>
<evidence type="ECO:0000256" key="3">
    <source>
        <dbReference type="ARBA" id="ARBA00023027"/>
    </source>
</evidence>
<dbReference type="GO" id="GO:0003950">
    <property type="term" value="F:NAD+ poly-ADP-ribosyltransferase activity"/>
    <property type="evidence" value="ECO:0007669"/>
    <property type="project" value="InterPro"/>
</dbReference>
<dbReference type="InterPro" id="IPR002745">
    <property type="entry name" value="Ptrans_KptA/Tpt1"/>
</dbReference>
<gene>
    <name evidence="5" type="primary">kptA</name>
    <name evidence="6" type="ORF">FEV09_20470</name>
</gene>
<evidence type="ECO:0000256" key="4">
    <source>
        <dbReference type="ARBA" id="ARBA00025212"/>
    </source>
</evidence>
<name>A0A9X4RJB1_9CYAN</name>
<organism evidence="6 7">
    <name type="scientific">Pseudanabaena catenata USMAC16</name>
    <dbReference type="NCBI Taxonomy" id="1855837"/>
    <lineage>
        <taxon>Bacteria</taxon>
        <taxon>Bacillati</taxon>
        <taxon>Cyanobacteriota</taxon>
        <taxon>Cyanophyceae</taxon>
        <taxon>Pseudanabaenales</taxon>
        <taxon>Pseudanabaenaceae</taxon>
        <taxon>Pseudanabaena</taxon>
    </lineage>
</organism>
<dbReference type="AlphaFoldDB" id="A0A9X4RJB1"/>
<sequence>MDKNLVHLSKFMSLVLRHQPEIIGLTLDEHGWAEVDRLIEFAKRNGKDISIAQLEEIVATNDKKRFAFNPEKSKIRANQGHSLQVTLDLTPQLPPNPLFHGTATRFLDSIRQQGLLAGKRQHVHLSADVTTAIKVGQRHGKPVVLQVDTLRMHRDGFVFFCSENSVWLTESVPPQYLEFPDQ</sequence>
<dbReference type="EC" id="2.7.1.-" evidence="5"/>
<dbReference type="InterPro" id="IPR042080">
    <property type="entry name" value="RNA_2'-PTrans_N"/>
</dbReference>
<dbReference type="NCBIfam" id="NF002014">
    <property type="entry name" value="PRK00819.1-4"/>
    <property type="match status" value="1"/>
</dbReference>
<evidence type="ECO:0000313" key="7">
    <source>
        <dbReference type="Proteomes" id="UP001152872"/>
    </source>
</evidence>
<evidence type="ECO:0000256" key="1">
    <source>
        <dbReference type="ARBA" id="ARBA00009836"/>
    </source>
</evidence>
<comment type="similarity">
    <text evidence="1 5">Belongs to the KptA/TPT1 family.</text>
</comment>
<evidence type="ECO:0000313" key="6">
    <source>
        <dbReference type="EMBL" id="MDG3496918.1"/>
    </source>
</evidence>
<dbReference type="Proteomes" id="UP001152872">
    <property type="component" value="Unassembled WGS sequence"/>
</dbReference>
<dbReference type="InterPro" id="IPR022928">
    <property type="entry name" value="RNA_2'-PTrans_KptA"/>
</dbReference>
<comment type="caution">
    <text evidence="6">The sequence shown here is derived from an EMBL/GenBank/DDBJ whole genome shotgun (WGS) entry which is preliminary data.</text>
</comment>